<dbReference type="EMBL" id="KN847045">
    <property type="protein sequence ID" value="KIW24223.1"/>
    <property type="molecule type" value="Genomic_DNA"/>
</dbReference>
<evidence type="ECO:0000256" key="4">
    <source>
        <dbReference type="ARBA" id="ARBA00022723"/>
    </source>
</evidence>
<evidence type="ECO:0000256" key="3">
    <source>
        <dbReference type="ARBA" id="ARBA00022679"/>
    </source>
</evidence>
<dbReference type="PANTHER" id="PTHR11685">
    <property type="entry name" value="RBR FAMILY RING FINGER AND IBR DOMAIN-CONTAINING"/>
    <property type="match status" value="1"/>
</dbReference>
<dbReference type="STRING" id="569365.A0A0D2BYK3"/>
<feature type="compositionally biased region" description="Polar residues" evidence="9">
    <location>
        <begin position="438"/>
        <end position="447"/>
    </location>
</feature>
<evidence type="ECO:0000259" key="10">
    <source>
        <dbReference type="PROSITE" id="PS51873"/>
    </source>
</evidence>
<proteinExistence type="predicted"/>
<keyword evidence="5" id="KW-0677">Repeat</keyword>
<accession>A0A0D2BYK3</accession>
<evidence type="ECO:0000256" key="5">
    <source>
        <dbReference type="ARBA" id="ARBA00022737"/>
    </source>
</evidence>
<protein>
    <recommendedName>
        <fullName evidence="2">RBR-type E3 ubiquitin transferase</fullName>
        <ecNumber evidence="2">2.3.2.31</ecNumber>
    </recommendedName>
</protein>
<dbReference type="CDD" id="cd20335">
    <property type="entry name" value="BRcat_RBR"/>
    <property type="match status" value="1"/>
</dbReference>
<dbReference type="InterPro" id="IPR013083">
    <property type="entry name" value="Znf_RING/FYVE/PHD"/>
</dbReference>
<feature type="compositionally biased region" description="Low complexity" evidence="9">
    <location>
        <begin position="484"/>
        <end position="495"/>
    </location>
</feature>
<evidence type="ECO:0000256" key="9">
    <source>
        <dbReference type="SAM" id="MobiDB-lite"/>
    </source>
</evidence>
<dbReference type="PROSITE" id="PS51873">
    <property type="entry name" value="TRIAD"/>
    <property type="match status" value="1"/>
</dbReference>
<feature type="region of interest" description="Disordered" evidence="9">
    <location>
        <begin position="403"/>
        <end position="520"/>
    </location>
</feature>
<dbReference type="InterPro" id="IPR044066">
    <property type="entry name" value="TRIAD_supradom"/>
</dbReference>
<dbReference type="AlphaFoldDB" id="A0A0D2BYK3"/>
<feature type="region of interest" description="Disordered" evidence="9">
    <location>
        <begin position="171"/>
        <end position="205"/>
    </location>
</feature>
<sequence length="667" mass="73593">MACSLVWRLFRHRPFTRLHSAHPSTPPRAPASPSSSALGTGPAASNLNAENYTDALASDPVSFSDDVDQDLLILNTMAGQGSPLIALRSTVFDPDHSFGDIDPPFSGSEGYLGLKVVRQGVGSDGHTFYDWVYAFSTAANASYALLDHPHVTVAGNRYNLFPYDGDSTEPHSDLFEPVRTRNSTSLPPPPPADISPPRKRLKKSTPPDNKIVCKICFGIIDGAYSTPCRRCKEATCYECLKTHFETAMKYIDSMPVMCCATVMHHEVARGILPAAEVEKYKQKYDEFNTVDPLYCPVPTCSAFIPPRMFKQTDRKVTCHVCKTAICTKCREIAKDEHVCAEDGSRQFILKTYEYKICPKCGTGVMKMYGCPHVRCQCGAHWCWDCQRPMNACYQKPCRAARGDGVHSDGGDQEPDSEEEEYGNDASVAGPVPSEVDHSTQVQMQASQDPVLLPSAIETRDETQETTANPTATSESAEVETSQSTEIATDAAETTAQPTVDLIAPEATANTRPENLDDPDEIDWEGVSLDFGDEPTDEAWDTWGCRHQFSEFGKDRIPEFWLVDMNPAGDRSLEVECMGCFNKVKVADGEAKKTGFKEKWCHRVSSRTTEPPTTEAGASSDRRTKKSARNPDTSFECRLCGIIYCGLCKKAARKRISHERVAPDSEPH</sequence>
<organism evidence="11 12">
    <name type="scientific">Cladophialophora immunda</name>
    <dbReference type="NCBI Taxonomy" id="569365"/>
    <lineage>
        <taxon>Eukaryota</taxon>
        <taxon>Fungi</taxon>
        <taxon>Dikarya</taxon>
        <taxon>Ascomycota</taxon>
        <taxon>Pezizomycotina</taxon>
        <taxon>Eurotiomycetes</taxon>
        <taxon>Chaetothyriomycetidae</taxon>
        <taxon>Chaetothyriales</taxon>
        <taxon>Herpotrichiellaceae</taxon>
        <taxon>Cladophialophora</taxon>
    </lineage>
</organism>
<dbReference type="RefSeq" id="XP_016244439.1">
    <property type="nucleotide sequence ID" value="XM_016397248.1"/>
</dbReference>
<keyword evidence="7" id="KW-0833">Ubl conjugation pathway</keyword>
<keyword evidence="12" id="KW-1185">Reference proteome</keyword>
<feature type="domain" description="RING-type" evidence="10">
    <location>
        <begin position="209"/>
        <end position="409"/>
    </location>
</feature>
<name>A0A0D2BYK3_9EURO</name>
<keyword evidence="3" id="KW-0808">Transferase</keyword>
<dbReference type="CDD" id="cd20336">
    <property type="entry name" value="Rcat_RBR"/>
    <property type="match status" value="1"/>
</dbReference>
<dbReference type="GO" id="GO:0061630">
    <property type="term" value="F:ubiquitin protein ligase activity"/>
    <property type="evidence" value="ECO:0007669"/>
    <property type="project" value="UniProtKB-EC"/>
</dbReference>
<dbReference type="GO" id="GO:0008270">
    <property type="term" value="F:zinc ion binding"/>
    <property type="evidence" value="ECO:0007669"/>
    <property type="project" value="UniProtKB-KW"/>
</dbReference>
<keyword evidence="6" id="KW-0863">Zinc-finger</keyword>
<dbReference type="VEuPathDB" id="FungiDB:PV07_09951"/>
<dbReference type="SUPFAM" id="SSF57850">
    <property type="entry name" value="RING/U-box"/>
    <property type="match status" value="1"/>
</dbReference>
<evidence type="ECO:0000256" key="2">
    <source>
        <dbReference type="ARBA" id="ARBA00012251"/>
    </source>
</evidence>
<feature type="region of interest" description="Disordered" evidence="9">
    <location>
        <begin position="18"/>
        <end position="44"/>
    </location>
</feature>
<dbReference type="OrthoDB" id="10009520at2759"/>
<dbReference type="Gene3D" id="1.20.120.1750">
    <property type="match status" value="1"/>
</dbReference>
<dbReference type="Pfam" id="PF01485">
    <property type="entry name" value="IBR"/>
    <property type="match status" value="1"/>
</dbReference>
<dbReference type="Proteomes" id="UP000054466">
    <property type="component" value="Unassembled WGS sequence"/>
</dbReference>
<dbReference type="InterPro" id="IPR002867">
    <property type="entry name" value="IBR_dom"/>
</dbReference>
<feature type="compositionally biased region" description="Polar residues" evidence="9">
    <location>
        <begin position="464"/>
        <end position="483"/>
    </location>
</feature>
<dbReference type="GeneID" id="27349145"/>
<keyword evidence="8" id="KW-0862">Zinc</keyword>
<evidence type="ECO:0000256" key="8">
    <source>
        <dbReference type="ARBA" id="ARBA00022833"/>
    </source>
</evidence>
<gene>
    <name evidence="11" type="ORF">PV07_09951</name>
</gene>
<dbReference type="GO" id="GO:0016567">
    <property type="term" value="P:protein ubiquitination"/>
    <property type="evidence" value="ECO:0007669"/>
    <property type="project" value="InterPro"/>
</dbReference>
<comment type="catalytic activity">
    <reaction evidence="1">
        <text>[E2 ubiquitin-conjugating enzyme]-S-ubiquitinyl-L-cysteine + [acceptor protein]-L-lysine = [E2 ubiquitin-conjugating enzyme]-L-cysteine + [acceptor protein]-N(6)-ubiquitinyl-L-lysine.</text>
        <dbReference type="EC" id="2.3.2.31"/>
    </reaction>
</comment>
<feature type="compositionally biased region" description="Low complexity" evidence="9">
    <location>
        <begin position="31"/>
        <end position="44"/>
    </location>
</feature>
<evidence type="ECO:0000256" key="6">
    <source>
        <dbReference type="ARBA" id="ARBA00022771"/>
    </source>
</evidence>
<feature type="region of interest" description="Disordered" evidence="9">
    <location>
        <begin position="602"/>
        <end position="631"/>
    </location>
</feature>
<dbReference type="EC" id="2.3.2.31" evidence="2"/>
<keyword evidence="4" id="KW-0479">Metal-binding</keyword>
<evidence type="ECO:0000256" key="7">
    <source>
        <dbReference type="ARBA" id="ARBA00022786"/>
    </source>
</evidence>
<reference evidence="11 12" key="1">
    <citation type="submission" date="2015-01" db="EMBL/GenBank/DDBJ databases">
        <title>The Genome Sequence of Cladophialophora immunda CBS83496.</title>
        <authorList>
            <consortium name="The Broad Institute Genomics Platform"/>
            <person name="Cuomo C."/>
            <person name="de Hoog S."/>
            <person name="Gorbushina A."/>
            <person name="Stielow B."/>
            <person name="Teixiera M."/>
            <person name="Abouelleil A."/>
            <person name="Chapman S.B."/>
            <person name="Priest M."/>
            <person name="Young S.K."/>
            <person name="Wortman J."/>
            <person name="Nusbaum C."/>
            <person name="Birren B."/>
        </authorList>
    </citation>
    <scope>NUCLEOTIDE SEQUENCE [LARGE SCALE GENOMIC DNA]</scope>
    <source>
        <strain evidence="11 12">CBS 83496</strain>
    </source>
</reference>
<feature type="compositionally biased region" description="Acidic residues" evidence="9">
    <location>
        <begin position="410"/>
        <end position="422"/>
    </location>
</feature>
<dbReference type="Gene3D" id="3.30.40.10">
    <property type="entry name" value="Zinc/RING finger domain, C3HC4 (zinc finger)"/>
    <property type="match status" value="1"/>
</dbReference>
<dbReference type="InterPro" id="IPR031127">
    <property type="entry name" value="E3_UB_ligase_RBR"/>
</dbReference>
<dbReference type="HOGENOM" id="CLU_407088_0_0_1"/>
<evidence type="ECO:0000313" key="11">
    <source>
        <dbReference type="EMBL" id="KIW24223.1"/>
    </source>
</evidence>
<evidence type="ECO:0000313" key="12">
    <source>
        <dbReference type="Proteomes" id="UP000054466"/>
    </source>
</evidence>
<evidence type="ECO:0000256" key="1">
    <source>
        <dbReference type="ARBA" id="ARBA00001798"/>
    </source>
</evidence>